<sequence>FCVVVVFHKKKILPLLLGGERVGGAGAQLAASCPVVMPRAATVYCMNEAELVEVALGVLAEARRGGPLAWPCVGTADGPCVRACSARDAEEGSDGSPGPPSPPGAGAEAERTGLNDSEDDALKYVREIFFT</sequence>
<evidence type="ECO:0000313" key="3">
    <source>
        <dbReference type="Proteomes" id="UP000000539"/>
    </source>
</evidence>
<reference evidence="2" key="3">
    <citation type="submission" date="2025-09" db="UniProtKB">
        <authorList>
            <consortium name="Ensembl"/>
        </authorList>
    </citation>
    <scope>IDENTIFICATION</scope>
    <source>
        <strain evidence="2">broiler</strain>
    </source>
</reference>
<dbReference type="PANTHER" id="PTHR14566:SF0">
    <property type="entry name" value="CELL CYCLE REGULATOR OF NON-HOMOLOGOUS END JOINING"/>
    <property type="match status" value="1"/>
</dbReference>
<dbReference type="GeneTree" id="ENSGT00960000189329"/>
<name>A0A8V0YFQ4_CHICK</name>
<organism evidence="2 3">
    <name type="scientific">Gallus gallus</name>
    <name type="common">Chicken</name>
    <dbReference type="NCBI Taxonomy" id="9031"/>
    <lineage>
        <taxon>Eukaryota</taxon>
        <taxon>Metazoa</taxon>
        <taxon>Chordata</taxon>
        <taxon>Craniata</taxon>
        <taxon>Vertebrata</taxon>
        <taxon>Euteleostomi</taxon>
        <taxon>Archelosauria</taxon>
        <taxon>Archosauria</taxon>
        <taxon>Dinosauria</taxon>
        <taxon>Saurischia</taxon>
        <taxon>Theropoda</taxon>
        <taxon>Coelurosauria</taxon>
        <taxon>Aves</taxon>
        <taxon>Neognathae</taxon>
        <taxon>Galloanserae</taxon>
        <taxon>Galliformes</taxon>
        <taxon>Phasianidae</taxon>
        <taxon>Phasianinae</taxon>
        <taxon>Gallus</taxon>
    </lineage>
</organism>
<dbReference type="Ensembl" id="ENSGALT00010028793.1">
    <property type="protein sequence ID" value="ENSGALP00010016567.1"/>
    <property type="gene ID" value="ENSGALG00010012022.1"/>
</dbReference>
<protein>
    <recommendedName>
        <fullName evidence="4">Cell cycle regulator of NHEJ</fullName>
    </recommendedName>
</protein>
<evidence type="ECO:0008006" key="4">
    <source>
        <dbReference type="Google" id="ProtNLM"/>
    </source>
</evidence>
<keyword evidence="3" id="KW-1185">Reference proteome</keyword>
<reference evidence="2" key="1">
    <citation type="submission" date="2020-11" db="EMBL/GenBank/DDBJ databases">
        <title>Gallus gallus (Chicken) genome, bGalGal1, GRCg7b, maternal haplotype autosomes + Z &amp; W.</title>
        <authorList>
            <person name="Warren W."/>
            <person name="Formenti G."/>
            <person name="Fedrigo O."/>
            <person name="Haase B."/>
            <person name="Mountcastle J."/>
            <person name="Balacco J."/>
            <person name="Tracey A."/>
            <person name="Schneider V."/>
            <person name="Okimoto R."/>
            <person name="Cheng H."/>
            <person name="Hawken R."/>
            <person name="Howe K."/>
            <person name="Jarvis E.D."/>
        </authorList>
    </citation>
    <scope>NUCLEOTIDE SEQUENCE [LARGE SCALE GENOMIC DNA]</scope>
    <source>
        <strain evidence="2">Broiler</strain>
    </source>
</reference>
<dbReference type="PANTHER" id="PTHR14566">
    <property type="entry name" value="CELL CYCLE REGULATOR OF NON-HOMOLOGOUS END JOINING"/>
    <property type="match status" value="1"/>
</dbReference>
<dbReference type="GO" id="GO:2001033">
    <property type="term" value="P:negative regulation of double-strand break repair via nonhomologous end joining"/>
    <property type="evidence" value="ECO:0007669"/>
    <property type="project" value="InterPro"/>
</dbReference>
<dbReference type="AlphaFoldDB" id="A0A8V0YFQ4"/>
<proteinExistence type="predicted"/>
<dbReference type="Pfam" id="PF15325">
    <property type="entry name" value="MRI"/>
    <property type="match status" value="1"/>
</dbReference>
<evidence type="ECO:0000256" key="1">
    <source>
        <dbReference type="SAM" id="MobiDB-lite"/>
    </source>
</evidence>
<evidence type="ECO:0000313" key="2">
    <source>
        <dbReference type="Ensembl" id="ENSGALP00010016567.1"/>
    </source>
</evidence>
<reference evidence="2" key="2">
    <citation type="submission" date="2025-08" db="UniProtKB">
        <authorList>
            <consortium name="Ensembl"/>
        </authorList>
    </citation>
    <scope>IDENTIFICATION</scope>
    <source>
        <strain evidence="2">broiler</strain>
    </source>
</reference>
<feature type="region of interest" description="Disordered" evidence="1">
    <location>
        <begin position="87"/>
        <end position="119"/>
    </location>
</feature>
<accession>A0A8V0YFQ4</accession>
<dbReference type="InterPro" id="IPR028278">
    <property type="entry name" value="MRI"/>
</dbReference>
<dbReference type="Proteomes" id="UP000000539">
    <property type="component" value="Chromosome 1"/>
</dbReference>